<dbReference type="Proteomes" id="UP000005801">
    <property type="component" value="Unassembled WGS sequence"/>
</dbReference>
<accession>A6G3X2</accession>
<organism evidence="1 2">
    <name type="scientific">Plesiocystis pacifica SIR-1</name>
    <dbReference type="NCBI Taxonomy" id="391625"/>
    <lineage>
        <taxon>Bacteria</taxon>
        <taxon>Pseudomonadati</taxon>
        <taxon>Myxococcota</taxon>
        <taxon>Polyangia</taxon>
        <taxon>Nannocystales</taxon>
        <taxon>Nannocystaceae</taxon>
        <taxon>Plesiocystis</taxon>
    </lineage>
</organism>
<dbReference type="EMBL" id="ABCS01000019">
    <property type="protein sequence ID" value="EDM79509.1"/>
    <property type="molecule type" value="Genomic_DNA"/>
</dbReference>
<name>A6G3X2_9BACT</name>
<dbReference type="STRING" id="391625.PPSIR1_35322"/>
<gene>
    <name evidence="1" type="ORF">PPSIR1_35322</name>
</gene>
<dbReference type="InterPro" id="IPR011101">
    <property type="entry name" value="DUF5131"/>
</dbReference>
<dbReference type="RefSeq" id="WP_006971421.1">
    <property type="nucleotide sequence ID" value="NZ_ABCS01000019.1"/>
</dbReference>
<comment type="caution">
    <text evidence="1">The sequence shown here is derived from an EMBL/GenBank/DDBJ whole genome shotgun (WGS) entry which is preliminary data.</text>
</comment>
<keyword evidence="2" id="KW-1185">Reference proteome</keyword>
<dbReference type="Pfam" id="PF07505">
    <property type="entry name" value="DUF5131"/>
    <property type="match status" value="1"/>
</dbReference>
<dbReference type="OrthoDB" id="9787478at2"/>
<evidence type="ECO:0000313" key="1">
    <source>
        <dbReference type="EMBL" id="EDM79509.1"/>
    </source>
</evidence>
<dbReference type="eggNOG" id="COG4422">
    <property type="taxonomic scope" value="Bacteria"/>
</dbReference>
<sequence length="273" mass="30893">MSDGSTIEWTDATWNPVRGCSKISPGCKHCYAETFSERWRGIPGHPYEQGFDLRLVPEKLAEPLSWSKTRKVFVNSMSDLFHSGVSDDYIRLVFETMKAADWHLFQLLTKRADRLQQFTASLPMDFVQEHIWLGVSVEDRKYGLPRIDALRGARAGVRFLSVEPLLEDLGALDLTAIDWVIVGGESGPGARPMEADWVRSIRRQCRAQRVPFFFKQWGGIRKKIAGRKLDGRTYDNFPKVATNAPPARAERHRRAAEVRSHIEAVLSSLAPAA</sequence>
<reference evidence="1 2" key="1">
    <citation type="submission" date="2007-06" db="EMBL/GenBank/DDBJ databases">
        <authorList>
            <person name="Shimkets L."/>
            <person name="Ferriera S."/>
            <person name="Johnson J."/>
            <person name="Kravitz S."/>
            <person name="Beeson K."/>
            <person name="Sutton G."/>
            <person name="Rogers Y.-H."/>
            <person name="Friedman R."/>
            <person name="Frazier M."/>
            <person name="Venter J.C."/>
        </authorList>
    </citation>
    <scope>NUCLEOTIDE SEQUENCE [LARGE SCALE GENOMIC DNA]</scope>
    <source>
        <strain evidence="1 2">SIR-1</strain>
    </source>
</reference>
<evidence type="ECO:0000313" key="2">
    <source>
        <dbReference type="Proteomes" id="UP000005801"/>
    </source>
</evidence>
<protein>
    <submittedName>
        <fullName evidence="1">Phage Gp37Gp68</fullName>
    </submittedName>
</protein>
<proteinExistence type="predicted"/>
<dbReference type="AlphaFoldDB" id="A6G3X2"/>